<dbReference type="RefSeq" id="WP_316695356.1">
    <property type="nucleotide sequence ID" value="NZ_CP103836.1"/>
</dbReference>
<comment type="similarity">
    <text evidence="3">Belongs to the acetyltransferase YopJ family.</text>
</comment>
<comment type="catalytic activity">
    <reaction evidence="5">
        <text>L-seryl-[protein] + acetyl-CoA = O-acetyl-L-seryl-[protein] + CoA</text>
        <dbReference type="Rhea" id="RHEA:59392"/>
        <dbReference type="Rhea" id="RHEA-COMP:9863"/>
        <dbReference type="Rhea" id="RHEA-COMP:15352"/>
        <dbReference type="ChEBI" id="CHEBI:29999"/>
        <dbReference type="ChEBI" id="CHEBI:57287"/>
        <dbReference type="ChEBI" id="CHEBI:57288"/>
        <dbReference type="ChEBI" id="CHEBI:141128"/>
    </reaction>
    <physiologicalReaction direction="left-to-right" evidence="5">
        <dbReference type="Rhea" id="RHEA:59393"/>
    </physiologicalReaction>
</comment>
<keyword evidence="1" id="KW-0808">Transferase</keyword>
<evidence type="ECO:0000313" key="7">
    <source>
        <dbReference type="EMBL" id="WOB49393.1"/>
    </source>
</evidence>
<keyword evidence="2" id="KW-0012">Acyltransferase</keyword>
<evidence type="ECO:0000256" key="2">
    <source>
        <dbReference type="ARBA" id="ARBA00023315"/>
    </source>
</evidence>
<evidence type="ECO:0000256" key="3">
    <source>
        <dbReference type="ARBA" id="ARBA00023785"/>
    </source>
</evidence>
<dbReference type="Pfam" id="PF03421">
    <property type="entry name" value="Acetyltransf_14"/>
    <property type="match status" value="1"/>
</dbReference>
<evidence type="ECO:0000256" key="6">
    <source>
        <dbReference type="SAM" id="MobiDB-lite"/>
    </source>
</evidence>
<dbReference type="Proteomes" id="UP001302716">
    <property type="component" value="Chromosome"/>
</dbReference>
<dbReference type="GO" id="GO:0016746">
    <property type="term" value="F:acyltransferase activity"/>
    <property type="evidence" value="ECO:0007669"/>
    <property type="project" value="UniProtKB-KW"/>
</dbReference>
<evidence type="ECO:0000313" key="8">
    <source>
        <dbReference type="Proteomes" id="UP001302716"/>
    </source>
</evidence>
<feature type="region of interest" description="Disordered" evidence="6">
    <location>
        <begin position="230"/>
        <end position="249"/>
    </location>
</feature>
<organism evidence="7 8">
    <name type="scientific">Xanthomonas hydrangeae</name>
    <dbReference type="NCBI Taxonomy" id="2775159"/>
    <lineage>
        <taxon>Bacteria</taxon>
        <taxon>Pseudomonadati</taxon>
        <taxon>Pseudomonadota</taxon>
        <taxon>Gammaproteobacteria</taxon>
        <taxon>Lysobacterales</taxon>
        <taxon>Lysobacteraceae</taxon>
        <taxon>Xanthomonas</taxon>
    </lineage>
</organism>
<accession>A0AAU0B8P2</accession>
<gene>
    <name evidence="7" type="ORF">NYR97_19675</name>
</gene>
<comment type="catalytic activity">
    <reaction evidence="4">
        <text>L-threonyl-[protein] + acetyl-CoA = O-acetyl-L-threonyl-[protein] + CoA</text>
        <dbReference type="Rhea" id="RHEA:65340"/>
        <dbReference type="Rhea" id="RHEA-COMP:11060"/>
        <dbReference type="Rhea" id="RHEA-COMP:16780"/>
        <dbReference type="ChEBI" id="CHEBI:30013"/>
        <dbReference type="ChEBI" id="CHEBI:57287"/>
        <dbReference type="ChEBI" id="CHEBI:57288"/>
        <dbReference type="ChEBI" id="CHEBI:141025"/>
    </reaction>
    <physiologicalReaction direction="left-to-right" evidence="4">
        <dbReference type="Rhea" id="RHEA:65341"/>
    </physiologicalReaction>
</comment>
<reference evidence="7 8" key="1">
    <citation type="submission" date="2022-08" db="EMBL/GenBank/DDBJ databases">
        <title>Whole genome sequencing-based tracing of a 2022 introduction and outbreak of Xanthomonas hortorum pv. pelargonii.</title>
        <authorList>
            <person name="Iruegas-Bocardo F."/>
            <person name="Weisberg A.K."/>
            <person name="Riutta E.R."/>
            <person name="Kilday K."/>
            <person name="Bonkowski J.C."/>
            <person name="Creswell T."/>
            <person name="Daughtrey M.L."/>
            <person name="Rane K."/>
            <person name="Grunwald N.J."/>
            <person name="Chang J.H."/>
            <person name="Putnam M.L."/>
        </authorList>
    </citation>
    <scope>NUCLEOTIDE SEQUENCE [LARGE SCALE GENOMIC DNA]</scope>
    <source>
        <strain evidence="7 8">22-323</strain>
    </source>
</reference>
<evidence type="ECO:0000256" key="1">
    <source>
        <dbReference type="ARBA" id="ARBA00022679"/>
    </source>
</evidence>
<dbReference type="AlphaFoldDB" id="A0AAU0B8P2"/>
<proteinExistence type="inferred from homology"/>
<dbReference type="InterPro" id="IPR005083">
    <property type="entry name" value="YopJ-like"/>
</dbReference>
<keyword evidence="8" id="KW-1185">Reference proteome</keyword>
<dbReference type="EMBL" id="CP103836">
    <property type="protein sequence ID" value="WOB49393.1"/>
    <property type="molecule type" value="Genomic_DNA"/>
</dbReference>
<sequence length="277" mass="31472">MNESLEFYAKAVVGRLLCNEQPTEQITLLDINNLEKIISPYNRKYEYLNLRSFDGRKDFVDSVSSWRTPGICFRGVMRIGESDDLHHIALDVRNHDDGHTTVIALEPAMATARGNLNGYKELQKNLKAYLGDKVSFAVIEAGAQKSTVDCIIFSLNYALRAYYNRDTFTDWHNDLKNTGTIDNKYPPPQNLIFLEYENLCILNGMELLPASFYKHAHANSTLGELESVRPGISSSSLGEGESLEDRMESFRVNREERSYSSSIELSRARKIRKAIES</sequence>
<protein>
    <submittedName>
        <fullName evidence="7">Uncharacterized protein</fullName>
    </submittedName>
</protein>
<evidence type="ECO:0000256" key="5">
    <source>
        <dbReference type="ARBA" id="ARBA00048662"/>
    </source>
</evidence>
<evidence type="ECO:0000256" key="4">
    <source>
        <dbReference type="ARBA" id="ARBA00048364"/>
    </source>
</evidence>
<name>A0AAU0B8P2_9XANT</name>